<protein>
    <submittedName>
        <fullName evidence="2">Uncharacterized protein</fullName>
    </submittedName>
</protein>
<keyword evidence="1" id="KW-1133">Transmembrane helix</keyword>
<keyword evidence="1" id="KW-0472">Membrane</keyword>
<gene>
    <name evidence="2" type="ORF">BCR34DRAFT_558971</name>
</gene>
<comment type="caution">
    <text evidence="2">The sequence shown here is derived from an EMBL/GenBank/DDBJ whole genome shotgun (WGS) entry which is preliminary data.</text>
</comment>
<organism evidence="2 3">
    <name type="scientific">Clohesyomyces aquaticus</name>
    <dbReference type="NCBI Taxonomy" id="1231657"/>
    <lineage>
        <taxon>Eukaryota</taxon>
        <taxon>Fungi</taxon>
        <taxon>Dikarya</taxon>
        <taxon>Ascomycota</taxon>
        <taxon>Pezizomycotina</taxon>
        <taxon>Dothideomycetes</taxon>
        <taxon>Pleosporomycetidae</taxon>
        <taxon>Pleosporales</taxon>
        <taxon>Lindgomycetaceae</taxon>
        <taxon>Clohesyomyces</taxon>
    </lineage>
</organism>
<dbReference type="Proteomes" id="UP000193144">
    <property type="component" value="Unassembled WGS sequence"/>
</dbReference>
<accession>A0A1Y1ZYI5</accession>
<evidence type="ECO:0000313" key="2">
    <source>
        <dbReference type="EMBL" id="ORY15274.1"/>
    </source>
</evidence>
<name>A0A1Y1ZYI5_9PLEO</name>
<keyword evidence="3" id="KW-1185">Reference proteome</keyword>
<keyword evidence="1" id="KW-0812">Transmembrane</keyword>
<evidence type="ECO:0000256" key="1">
    <source>
        <dbReference type="SAM" id="Phobius"/>
    </source>
</evidence>
<proteinExistence type="predicted"/>
<dbReference type="EMBL" id="MCFA01000026">
    <property type="protein sequence ID" value="ORY15274.1"/>
    <property type="molecule type" value="Genomic_DNA"/>
</dbReference>
<reference evidence="2 3" key="1">
    <citation type="submission" date="2016-07" db="EMBL/GenBank/DDBJ databases">
        <title>Pervasive Adenine N6-methylation of Active Genes in Fungi.</title>
        <authorList>
            <consortium name="DOE Joint Genome Institute"/>
            <person name="Mondo S.J."/>
            <person name="Dannebaum R.O."/>
            <person name="Kuo R.C."/>
            <person name="Labutti K."/>
            <person name="Haridas S."/>
            <person name="Kuo A."/>
            <person name="Salamov A."/>
            <person name="Ahrendt S.R."/>
            <person name="Lipzen A."/>
            <person name="Sullivan W."/>
            <person name="Andreopoulos W.B."/>
            <person name="Clum A."/>
            <person name="Lindquist E."/>
            <person name="Daum C."/>
            <person name="Ramamoorthy G.K."/>
            <person name="Gryganskyi A."/>
            <person name="Culley D."/>
            <person name="Magnuson J.K."/>
            <person name="James T.Y."/>
            <person name="O'Malley M.A."/>
            <person name="Stajich J.E."/>
            <person name="Spatafora J.W."/>
            <person name="Visel A."/>
            <person name="Grigoriev I.V."/>
        </authorList>
    </citation>
    <scope>NUCLEOTIDE SEQUENCE [LARGE SCALE GENOMIC DNA]</scope>
    <source>
        <strain evidence="2 3">CBS 115471</strain>
    </source>
</reference>
<dbReference type="AlphaFoldDB" id="A0A1Y1ZYI5"/>
<dbReference type="PANTHER" id="PTHR41390:SF1">
    <property type="entry name" value="NADH-UBIQUINONE OXIDOREDUCTASE 213 KDA SUBUNIT"/>
    <property type="match status" value="1"/>
</dbReference>
<dbReference type="PANTHER" id="PTHR41390">
    <property type="entry name" value="CHROMOSOME 7, WHOLE GENOME SHOTGUN SEQUENCE"/>
    <property type="match status" value="1"/>
</dbReference>
<dbReference type="OrthoDB" id="5565730at2759"/>
<feature type="transmembrane region" description="Helical" evidence="1">
    <location>
        <begin position="48"/>
        <end position="68"/>
    </location>
</feature>
<feature type="transmembrane region" description="Helical" evidence="1">
    <location>
        <begin position="21"/>
        <end position="42"/>
    </location>
</feature>
<sequence length="240" mass="26325">MMVAHPEIEELTDPLQVLRNAAVVGGYTGVSGIAIGAIAGTVRSNTPVLFAAASGIQCFTLGATYWGIRSTVLNSDGLRNWWAITRGIPLTPRSDLSPTPNDRVRASTIAGAITGGVLAPVFRGPRNIIPGTIMFGLFGFGGQHAYHYLDRRNTAEVEQRAEDIRMEVPEKEPWLARVARSKWSPMTVLSDEEYADKLSEQLLSVEAEIALVDERIAEFRRKQKQAEKVQAQKPAEPEKK</sequence>
<dbReference type="STRING" id="1231657.A0A1Y1ZYI5"/>
<evidence type="ECO:0000313" key="3">
    <source>
        <dbReference type="Proteomes" id="UP000193144"/>
    </source>
</evidence>